<dbReference type="AlphaFoldDB" id="A0A4C1T0T5"/>
<sequence length="76" mass="8301">MVELGDGRLDVDPASRCCEVAPRSIGIKAGKKRKRSKGRTGDYIDTKIRIWTMIEIERAIAIGVKVDSVIGRSGTV</sequence>
<proteinExistence type="predicted"/>
<organism evidence="1 2">
    <name type="scientific">Eumeta variegata</name>
    <name type="common">Bagworm moth</name>
    <name type="synonym">Eumeta japonica</name>
    <dbReference type="NCBI Taxonomy" id="151549"/>
    <lineage>
        <taxon>Eukaryota</taxon>
        <taxon>Metazoa</taxon>
        <taxon>Ecdysozoa</taxon>
        <taxon>Arthropoda</taxon>
        <taxon>Hexapoda</taxon>
        <taxon>Insecta</taxon>
        <taxon>Pterygota</taxon>
        <taxon>Neoptera</taxon>
        <taxon>Endopterygota</taxon>
        <taxon>Lepidoptera</taxon>
        <taxon>Glossata</taxon>
        <taxon>Ditrysia</taxon>
        <taxon>Tineoidea</taxon>
        <taxon>Psychidae</taxon>
        <taxon>Oiketicinae</taxon>
        <taxon>Eumeta</taxon>
    </lineage>
</organism>
<keyword evidence="2" id="KW-1185">Reference proteome</keyword>
<comment type="caution">
    <text evidence="1">The sequence shown here is derived from an EMBL/GenBank/DDBJ whole genome shotgun (WGS) entry which is preliminary data.</text>
</comment>
<evidence type="ECO:0000313" key="1">
    <source>
        <dbReference type="EMBL" id="GBP07150.1"/>
    </source>
</evidence>
<reference evidence="1 2" key="1">
    <citation type="journal article" date="2019" name="Commun. Biol.">
        <title>The bagworm genome reveals a unique fibroin gene that provides high tensile strength.</title>
        <authorList>
            <person name="Kono N."/>
            <person name="Nakamura H."/>
            <person name="Ohtoshi R."/>
            <person name="Tomita M."/>
            <person name="Numata K."/>
            <person name="Arakawa K."/>
        </authorList>
    </citation>
    <scope>NUCLEOTIDE SEQUENCE [LARGE SCALE GENOMIC DNA]</scope>
</reference>
<accession>A0A4C1T0T5</accession>
<name>A0A4C1T0T5_EUMVA</name>
<dbReference type="Proteomes" id="UP000299102">
    <property type="component" value="Unassembled WGS sequence"/>
</dbReference>
<dbReference type="EMBL" id="BGZK01004143">
    <property type="protein sequence ID" value="GBP07150.1"/>
    <property type="molecule type" value="Genomic_DNA"/>
</dbReference>
<protein>
    <submittedName>
        <fullName evidence="1">Uncharacterized protein</fullName>
    </submittedName>
</protein>
<evidence type="ECO:0000313" key="2">
    <source>
        <dbReference type="Proteomes" id="UP000299102"/>
    </source>
</evidence>
<gene>
    <name evidence="1" type="ORF">EVAR_72275_1</name>
</gene>